<evidence type="ECO:0008006" key="3">
    <source>
        <dbReference type="Google" id="ProtNLM"/>
    </source>
</evidence>
<dbReference type="Proteomes" id="UP000623795">
    <property type="component" value="Unassembled WGS sequence"/>
</dbReference>
<dbReference type="RefSeq" id="WP_169257388.1">
    <property type="nucleotide sequence ID" value="NZ_WTVN01000032.1"/>
</dbReference>
<organism evidence="1 2">
    <name type="scientific">Aromatoleum toluvorans</name>
    <dbReference type="NCBI Taxonomy" id="92002"/>
    <lineage>
        <taxon>Bacteria</taxon>
        <taxon>Pseudomonadati</taxon>
        <taxon>Pseudomonadota</taxon>
        <taxon>Betaproteobacteria</taxon>
        <taxon>Rhodocyclales</taxon>
        <taxon>Rhodocyclaceae</taxon>
        <taxon>Aromatoleum</taxon>
    </lineage>
</organism>
<dbReference type="EMBL" id="WTVN01000032">
    <property type="protein sequence ID" value="NMG45549.1"/>
    <property type="molecule type" value="Genomic_DNA"/>
</dbReference>
<sequence>MDFVRRYIVQDRETGQFVCPRLGDVGLCVLFQDAGRFETADEAREAGVYLLDADALVIPIWERDLFGEAK</sequence>
<evidence type="ECO:0000313" key="1">
    <source>
        <dbReference type="EMBL" id="NMG45549.1"/>
    </source>
</evidence>
<protein>
    <recommendedName>
        <fullName evidence="3">YCII-related domain-containing protein</fullName>
    </recommendedName>
</protein>
<name>A0ABX1Q4U0_9RHOO</name>
<gene>
    <name evidence="1" type="ORF">GPA22_17685</name>
</gene>
<comment type="caution">
    <text evidence="1">The sequence shown here is derived from an EMBL/GenBank/DDBJ whole genome shotgun (WGS) entry which is preliminary data.</text>
</comment>
<evidence type="ECO:0000313" key="2">
    <source>
        <dbReference type="Proteomes" id="UP000623795"/>
    </source>
</evidence>
<reference evidence="1 2" key="1">
    <citation type="submission" date="2019-12" db="EMBL/GenBank/DDBJ databases">
        <title>Comparative genomics gives insights into the taxonomy of the Azoarcus-Aromatoleum group and reveals separate origins of nif in the plant-associated Azoarcus and non-plant-associated Aromatoleum sub-groups.</title>
        <authorList>
            <person name="Lafos M."/>
            <person name="Maluk M."/>
            <person name="Batista M."/>
            <person name="Junghare M."/>
            <person name="Carmona M."/>
            <person name="Faoro H."/>
            <person name="Cruz L.M."/>
            <person name="Battistoni F."/>
            <person name="De Souza E."/>
            <person name="Pedrosa F."/>
            <person name="Chen W.-M."/>
            <person name="Poole P.S."/>
            <person name="Dixon R.A."/>
            <person name="James E.K."/>
        </authorList>
    </citation>
    <scope>NUCLEOTIDE SEQUENCE [LARGE SCALE GENOMIC DNA]</scope>
    <source>
        <strain evidence="1 2">Td21</strain>
    </source>
</reference>
<keyword evidence="2" id="KW-1185">Reference proteome</keyword>
<accession>A0ABX1Q4U0</accession>
<proteinExistence type="predicted"/>